<dbReference type="Proteomes" id="UP000612352">
    <property type="component" value="Unassembled WGS sequence"/>
</dbReference>
<feature type="compositionally biased region" description="Acidic residues" evidence="1">
    <location>
        <begin position="55"/>
        <end position="74"/>
    </location>
</feature>
<sequence>MTEQYDEDLTNLNDPTPSDLSEESSLEAAIDDEDEDEDPSVEPGAEGPEGTGVEGADDVLEEERDRDAEDDSFYDPDYPSSLGEDDSAAAEQGNRDGDEMVSEGDDAEEVSELDGDTEDVDALGGVDEDIAADGVDLDGTDGGEDPLSGEALG</sequence>
<feature type="compositionally biased region" description="Acidic residues" evidence="1">
    <location>
        <begin position="20"/>
        <end position="40"/>
    </location>
</feature>
<reference evidence="2 3" key="1">
    <citation type="submission" date="2020-12" db="EMBL/GenBank/DDBJ databases">
        <title>Brachybacterium sp. MASK1Z-5, whole genome shotgun sequence.</title>
        <authorList>
            <person name="Tuo L."/>
        </authorList>
    </citation>
    <scope>NUCLEOTIDE SEQUENCE [LARGE SCALE GENOMIC DNA]</scope>
    <source>
        <strain evidence="2 3">MASK1Z-5</strain>
    </source>
</reference>
<dbReference type="RefSeq" id="WP_200502273.1">
    <property type="nucleotide sequence ID" value="NZ_JAEDAJ010000004.1"/>
</dbReference>
<evidence type="ECO:0008006" key="4">
    <source>
        <dbReference type="Google" id="ProtNLM"/>
    </source>
</evidence>
<feature type="compositionally biased region" description="Acidic residues" evidence="1">
    <location>
        <begin position="99"/>
        <end position="144"/>
    </location>
</feature>
<evidence type="ECO:0000313" key="2">
    <source>
        <dbReference type="EMBL" id="MBK0331651.1"/>
    </source>
</evidence>
<name>A0ABS1BAG4_9MICO</name>
<feature type="region of interest" description="Disordered" evidence="1">
    <location>
        <begin position="1"/>
        <end position="153"/>
    </location>
</feature>
<protein>
    <recommendedName>
        <fullName evidence="4">Sugar ABC transporter ATPase</fullName>
    </recommendedName>
</protein>
<gene>
    <name evidence="2" type="ORF">I8D64_09575</name>
</gene>
<comment type="caution">
    <text evidence="2">The sequence shown here is derived from an EMBL/GenBank/DDBJ whole genome shotgun (WGS) entry which is preliminary data.</text>
</comment>
<evidence type="ECO:0000313" key="3">
    <source>
        <dbReference type="Proteomes" id="UP000612352"/>
    </source>
</evidence>
<evidence type="ECO:0000256" key="1">
    <source>
        <dbReference type="SAM" id="MobiDB-lite"/>
    </source>
</evidence>
<accession>A0ABS1BAG4</accession>
<organism evidence="2 3">
    <name type="scientific">Brachybacterium halotolerans</name>
    <dbReference type="NCBI Taxonomy" id="2795215"/>
    <lineage>
        <taxon>Bacteria</taxon>
        <taxon>Bacillati</taxon>
        <taxon>Actinomycetota</taxon>
        <taxon>Actinomycetes</taxon>
        <taxon>Micrococcales</taxon>
        <taxon>Dermabacteraceae</taxon>
        <taxon>Brachybacterium</taxon>
    </lineage>
</organism>
<keyword evidence="3" id="KW-1185">Reference proteome</keyword>
<proteinExistence type="predicted"/>
<dbReference type="EMBL" id="JAEDAJ010000004">
    <property type="protein sequence ID" value="MBK0331651.1"/>
    <property type="molecule type" value="Genomic_DNA"/>
</dbReference>